<dbReference type="SMART" id="SM00490">
    <property type="entry name" value="HELICc"/>
    <property type="match status" value="1"/>
</dbReference>
<proteinExistence type="predicted"/>
<dbReference type="EMBL" id="CP029346">
    <property type="protein sequence ID" value="AWL08997.1"/>
    <property type="molecule type" value="Genomic_DNA"/>
</dbReference>
<dbReference type="InterPro" id="IPR011545">
    <property type="entry name" value="DEAD/DEAH_box_helicase_dom"/>
</dbReference>
<evidence type="ECO:0000256" key="2">
    <source>
        <dbReference type="ARBA" id="ARBA00022801"/>
    </source>
</evidence>
<dbReference type="PROSITE" id="PS51192">
    <property type="entry name" value="HELICASE_ATP_BIND_1"/>
    <property type="match status" value="1"/>
</dbReference>
<dbReference type="Gene3D" id="3.40.50.300">
    <property type="entry name" value="P-loop containing nucleotide triphosphate hydrolases"/>
    <property type="match status" value="2"/>
</dbReference>
<dbReference type="SUPFAM" id="SSF52540">
    <property type="entry name" value="P-loop containing nucleoside triphosphate hydrolases"/>
    <property type="match status" value="1"/>
</dbReference>
<dbReference type="GO" id="GO:0003676">
    <property type="term" value="F:nucleic acid binding"/>
    <property type="evidence" value="ECO:0007669"/>
    <property type="project" value="InterPro"/>
</dbReference>
<dbReference type="SMART" id="SM00487">
    <property type="entry name" value="DEXDc"/>
    <property type="match status" value="1"/>
</dbReference>
<dbReference type="InterPro" id="IPR027417">
    <property type="entry name" value="P-loop_NTPase"/>
</dbReference>
<dbReference type="InterPro" id="IPR014001">
    <property type="entry name" value="Helicase_ATP-bd"/>
</dbReference>
<keyword evidence="2 7" id="KW-0378">Hydrolase</keyword>
<reference evidence="8" key="1">
    <citation type="submission" date="2018-05" db="EMBL/GenBank/DDBJ databases">
        <title>Pseudarcicella sp. HME7025 Genome sequencing and assembly.</title>
        <authorList>
            <person name="Kim H."/>
            <person name="Kang H."/>
            <person name="Joh K."/>
        </authorList>
    </citation>
    <scope>NUCLEOTIDE SEQUENCE [LARGE SCALE GENOMIC DNA]</scope>
    <source>
        <strain evidence="8">HME7025</strain>
    </source>
</reference>
<feature type="domain" description="Helicase C-terminal" evidence="6">
    <location>
        <begin position="516"/>
        <end position="679"/>
    </location>
</feature>
<dbReference type="InterPro" id="IPR050474">
    <property type="entry name" value="Hel308_SKI2-like"/>
</dbReference>
<organism evidence="7 8">
    <name type="scientific">Aquirufa nivalisilvae</name>
    <dbReference type="NCBI Taxonomy" id="2516557"/>
    <lineage>
        <taxon>Bacteria</taxon>
        <taxon>Pseudomonadati</taxon>
        <taxon>Bacteroidota</taxon>
        <taxon>Cytophagia</taxon>
        <taxon>Cytophagales</taxon>
        <taxon>Flectobacillaceae</taxon>
        <taxon>Aquirufa</taxon>
    </lineage>
</organism>
<feature type="domain" description="Helicase ATP-binding" evidence="5">
    <location>
        <begin position="237"/>
        <end position="410"/>
    </location>
</feature>
<dbReference type="AlphaFoldDB" id="A0A2S2DW31"/>
<keyword evidence="3 7" id="KW-0347">Helicase</keyword>
<dbReference type="PANTHER" id="PTHR47961:SF10">
    <property type="entry name" value="ATP-DEPENDENT DNA HELICASE HEL308"/>
    <property type="match status" value="1"/>
</dbReference>
<keyword evidence="1" id="KW-0547">Nucleotide-binding</keyword>
<dbReference type="KEGG" id="psez:HME7025_01134"/>
<dbReference type="Pfam" id="PF00271">
    <property type="entry name" value="Helicase_C"/>
    <property type="match status" value="1"/>
</dbReference>
<dbReference type="GO" id="GO:0005524">
    <property type="term" value="F:ATP binding"/>
    <property type="evidence" value="ECO:0007669"/>
    <property type="project" value="UniProtKB-KW"/>
</dbReference>
<dbReference type="PROSITE" id="PS51194">
    <property type="entry name" value="HELICASE_CTER"/>
    <property type="match status" value="1"/>
</dbReference>
<evidence type="ECO:0000256" key="3">
    <source>
        <dbReference type="ARBA" id="ARBA00022806"/>
    </source>
</evidence>
<evidence type="ECO:0000313" key="7">
    <source>
        <dbReference type="EMBL" id="AWL08997.1"/>
    </source>
</evidence>
<gene>
    <name evidence="7" type="primary">helS</name>
    <name evidence="7" type="ORF">HME7025_01134</name>
</gene>
<evidence type="ECO:0000256" key="4">
    <source>
        <dbReference type="ARBA" id="ARBA00022840"/>
    </source>
</evidence>
<evidence type="ECO:0000313" key="8">
    <source>
        <dbReference type="Proteomes" id="UP000245468"/>
    </source>
</evidence>
<dbReference type="GO" id="GO:0016787">
    <property type="term" value="F:hydrolase activity"/>
    <property type="evidence" value="ECO:0007669"/>
    <property type="project" value="UniProtKB-KW"/>
</dbReference>
<name>A0A2S2DW31_9BACT</name>
<keyword evidence="4" id="KW-0067">ATP-binding</keyword>
<evidence type="ECO:0000259" key="5">
    <source>
        <dbReference type="PROSITE" id="PS51192"/>
    </source>
</evidence>
<dbReference type="OrthoDB" id="9815222at2"/>
<dbReference type="InterPro" id="IPR001650">
    <property type="entry name" value="Helicase_C-like"/>
</dbReference>
<evidence type="ECO:0000256" key="1">
    <source>
        <dbReference type="ARBA" id="ARBA00022741"/>
    </source>
</evidence>
<dbReference type="Pfam" id="PF00270">
    <property type="entry name" value="DEAD"/>
    <property type="match status" value="1"/>
</dbReference>
<dbReference type="EC" id="3.6.4.-" evidence="7"/>
<protein>
    <submittedName>
        <fullName evidence="7">ATP-dependent DNA helicase Hel308</fullName>
        <ecNumber evidence="7">3.6.4.-</ecNumber>
    </submittedName>
</protein>
<dbReference type="PANTHER" id="PTHR47961">
    <property type="entry name" value="DNA POLYMERASE THETA, PUTATIVE (AFU_ORTHOLOGUE AFUA_1G05260)-RELATED"/>
    <property type="match status" value="1"/>
</dbReference>
<evidence type="ECO:0000259" key="6">
    <source>
        <dbReference type="PROSITE" id="PS51194"/>
    </source>
</evidence>
<accession>A0A2S2DW31</accession>
<dbReference type="GO" id="GO:0004386">
    <property type="term" value="F:helicase activity"/>
    <property type="evidence" value="ECO:0007669"/>
    <property type="project" value="UniProtKB-KW"/>
</dbReference>
<dbReference type="RefSeq" id="WP_109322706.1">
    <property type="nucleotide sequence ID" value="NZ_CP029346.1"/>
</dbReference>
<dbReference type="Proteomes" id="UP000245468">
    <property type="component" value="Chromosome"/>
</dbReference>
<keyword evidence="8" id="KW-1185">Reference proteome</keyword>
<sequence>MISKTLSLWIAQSESWQTFMDFNLPEDSIAKYPFLNRPDDFYISLFGEMYDILENLEEKKDDILSVAKGLEIFSLINKRDNFVGVNQPNNILFAAGLYYLSDYAASAYILANLYEVANYEREIDKFVLCFLKRKLDDQNSYCKLLNEYLTTGDENLIQELLHRIEAQKSIAYKHNPYEFSIYFLAESILKKFRKNNIWTDLLKHNTSDHWSSYIDKTTKKTFPVWDFFPSQKTALEKGILNSLQSIALQTPTSSGKTAICELLIYNEHKNNPNCKILYLAPFRALAAELRQSFGRNLSRLGISSKTIYGGNIPTDAEKELIQNVTLLIATPEKFMALENSISNFLKDFTMVICDEGHLLDDGNRGLNYELLLSRLKSEKGVERKFVFISAIIPNIDKINEWLGGTEQTVVRSTYRATEIEYGFLKPFDETNTNFFLDVNPFKSVPQNYKLNKFLTESDFTFIQQLKTKTKQKVYRFNSGNAKSVAIALKSLNSGSVALFTPTKGRPIGVLPLANELISQLTTGLNLPNPIDFVKKDSKIQIHLRQYFEILFGSNYPLTQIVNYGALFHHGDLPQYVREIIEEAIRKEEIKFIICTNTLTEGVNLPIRTIVINSARRYNGQTQETIPLRDLKNLVGRAGRAGKETKGLIIVTNPNDFGIIEQVIKEQNIENVDGHLFFIISRISKVVVERRLTLTNEILEGQDEEFKELIDSIDISIIDLLAEEIEPTELQKTIQNLINETFAKFQSDSSQIETLNTLINLRGERIRPFIASNEFKFIKQSGSTIRSYNEIKDNLDLENSLWQELTDPSNDKWLKFLLDDKISKLSVVTYKLSEFNKRNRTELTFKEIKKAIKLWIGGNWFESISSVCSNDIDTSLRLINSLIGYNIQSAAASIIRNVEMRFEDDDEKTISQTVLNFPQYLLYGVNQPLQLDLIEIGFSERIGIIELSKILNEREYEYMELIQLKNYLRKNREQLLEILKDRIPKIAFDKTNESFRFLTFRNMN</sequence>